<evidence type="ECO:0000313" key="1">
    <source>
        <dbReference type="EMBL" id="OBS19892.1"/>
    </source>
</evidence>
<keyword evidence="2" id="KW-1185">Reference proteome</keyword>
<reference evidence="1 2" key="1">
    <citation type="submission" date="2016-06" db="EMBL/GenBank/DDBJ databases">
        <title>Living apart together: crosstalk between the core and supernumerary genomes in a fungal plant pathogen.</title>
        <authorList>
            <person name="Vanheule A."/>
            <person name="Audenaert K."/>
            <person name="Warris S."/>
            <person name="Van De Geest H."/>
            <person name="Schijlen E."/>
            <person name="Hofte M."/>
            <person name="De Saeger S."/>
            <person name="Haesaert G."/>
            <person name="Waalwijk C."/>
            <person name="Van Der Lee T."/>
        </authorList>
    </citation>
    <scope>NUCLEOTIDE SEQUENCE [LARGE SCALE GENOMIC DNA]</scope>
    <source>
        <strain evidence="1 2">2516</strain>
    </source>
</reference>
<protein>
    <submittedName>
        <fullName evidence="1">Uncharacterized protein</fullName>
    </submittedName>
</protein>
<evidence type="ECO:0000313" key="2">
    <source>
        <dbReference type="Proteomes" id="UP000091967"/>
    </source>
</evidence>
<dbReference type="AlphaFoldDB" id="A0A1B8AH85"/>
<proteinExistence type="predicted"/>
<sequence>MSVPRPNTPEMQDLLKEFLHENVARQYPAMRELLVTIMTAQHDTLEIYGDLQTLLLSDIAKDQPEVVTAVQASLKARPEYASPQTLLSADEVERRRDLQSWYNKN</sequence>
<gene>
    <name evidence="1" type="ORF">FPOA_11617</name>
</gene>
<name>A0A1B8AH85_FUSPO</name>
<organism evidence="1 2">
    <name type="scientific">Fusarium poae</name>
    <dbReference type="NCBI Taxonomy" id="36050"/>
    <lineage>
        <taxon>Eukaryota</taxon>
        <taxon>Fungi</taxon>
        <taxon>Dikarya</taxon>
        <taxon>Ascomycota</taxon>
        <taxon>Pezizomycotina</taxon>
        <taxon>Sordariomycetes</taxon>
        <taxon>Hypocreomycetidae</taxon>
        <taxon>Hypocreales</taxon>
        <taxon>Nectriaceae</taxon>
        <taxon>Fusarium</taxon>
    </lineage>
</organism>
<accession>A0A1B8AH85</accession>
<dbReference type="EMBL" id="LYXU01000004">
    <property type="protein sequence ID" value="OBS19892.1"/>
    <property type="molecule type" value="Genomic_DNA"/>
</dbReference>
<dbReference type="Proteomes" id="UP000091967">
    <property type="component" value="Unassembled WGS sequence"/>
</dbReference>
<comment type="caution">
    <text evidence="1">The sequence shown here is derived from an EMBL/GenBank/DDBJ whole genome shotgun (WGS) entry which is preliminary data.</text>
</comment>